<dbReference type="InterPro" id="IPR025442">
    <property type="entry name" value="DUF4185"/>
</dbReference>
<gene>
    <name evidence="2" type="ORF">SDC9_143473</name>
</gene>
<organism evidence="2">
    <name type="scientific">bioreactor metagenome</name>
    <dbReference type="NCBI Taxonomy" id="1076179"/>
    <lineage>
        <taxon>unclassified sequences</taxon>
        <taxon>metagenomes</taxon>
        <taxon>ecological metagenomes</taxon>
    </lineage>
</organism>
<proteinExistence type="predicted"/>
<dbReference type="AlphaFoldDB" id="A0A645E473"/>
<reference evidence="2" key="1">
    <citation type="submission" date="2019-08" db="EMBL/GenBank/DDBJ databases">
        <authorList>
            <person name="Kucharzyk K."/>
            <person name="Murdoch R.W."/>
            <person name="Higgins S."/>
            <person name="Loffler F."/>
        </authorList>
    </citation>
    <scope>NUCLEOTIDE SEQUENCE</scope>
</reference>
<dbReference type="EMBL" id="VSSQ01042700">
    <property type="protein sequence ID" value="MPM96315.1"/>
    <property type="molecule type" value="Genomic_DNA"/>
</dbReference>
<protein>
    <recommendedName>
        <fullName evidence="1">DUF4185 domain-containing protein</fullName>
    </recommendedName>
</protein>
<evidence type="ECO:0000259" key="1">
    <source>
        <dbReference type="Pfam" id="PF13810"/>
    </source>
</evidence>
<accession>A0A645E473</accession>
<feature type="domain" description="DUF4185" evidence="1">
    <location>
        <begin position="3"/>
        <end position="83"/>
    </location>
</feature>
<evidence type="ECO:0000313" key="2">
    <source>
        <dbReference type="EMBL" id="MPM96315.1"/>
    </source>
</evidence>
<sequence length="90" mass="10650">MIYNEYLGNFIITYLNERKAAIVMREGVTPWGEFSQETVLAKSSDYPALYGAYMLPKYVENKGQSFYFAMSQFFPVYNIMWMRTTLPWTE</sequence>
<name>A0A645E473_9ZZZZ</name>
<dbReference type="Pfam" id="PF13810">
    <property type="entry name" value="DUF4185"/>
    <property type="match status" value="1"/>
</dbReference>
<comment type="caution">
    <text evidence="2">The sequence shown here is derived from an EMBL/GenBank/DDBJ whole genome shotgun (WGS) entry which is preliminary data.</text>
</comment>